<sequence length="97" mass="10766">MHAGVERFAWYHTTEKCLAVAAPDAQRRIVLQRLIDLFKQRMAGVPVRCVHQKRSSSGKGNWPAWMCIAPNSAQRCRVGMFLPGLSMPLASNAALMA</sequence>
<evidence type="ECO:0000313" key="1">
    <source>
        <dbReference type="EMBL" id="RMU42120.1"/>
    </source>
</evidence>
<proteinExistence type="predicted"/>
<dbReference type="AlphaFoldDB" id="A0A3M5U8G6"/>
<accession>A0A3M5U8G6</accession>
<organism evidence="1 2">
    <name type="scientific">Pseudomonas syringae pv. avii</name>
    <dbReference type="NCBI Taxonomy" id="663959"/>
    <lineage>
        <taxon>Bacteria</taxon>
        <taxon>Pseudomonadati</taxon>
        <taxon>Pseudomonadota</taxon>
        <taxon>Gammaproteobacteria</taxon>
        <taxon>Pseudomonadales</taxon>
        <taxon>Pseudomonadaceae</taxon>
        <taxon>Pseudomonas</taxon>
        <taxon>Pseudomonas syringae</taxon>
    </lineage>
</organism>
<reference evidence="1 2" key="1">
    <citation type="submission" date="2018-08" db="EMBL/GenBank/DDBJ databases">
        <title>Recombination of ecologically and evolutionarily significant loci maintains genetic cohesion in the Pseudomonas syringae species complex.</title>
        <authorList>
            <person name="Dillon M."/>
            <person name="Thakur S."/>
            <person name="Almeida R.N.D."/>
            <person name="Weir B.S."/>
            <person name="Guttman D.S."/>
        </authorList>
    </citation>
    <scope>NUCLEOTIDE SEQUENCE [LARGE SCALE GENOMIC DNA]</scope>
    <source>
        <strain evidence="1 2">ICMP 14479</strain>
    </source>
</reference>
<protein>
    <submittedName>
        <fullName evidence="1">Uncharacterized protein</fullName>
    </submittedName>
</protein>
<dbReference type="Proteomes" id="UP000280395">
    <property type="component" value="Unassembled WGS sequence"/>
</dbReference>
<gene>
    <name evidence="1" type="ORF">ALP29_201658</name>
</gene>
<comment type="caution">
    <text evidence="1">The sequence shown here is derived from an EMBL/GenBank/DDBJ whole genome shotgun (WGS) entry which is preliminary data.</text>
</comment>
<dbReference type="EMBL" id="RBUA01001494">
    <property type="protein sequence ID" value="RMU42120.1"/>
    <property type="molecule type" value="Genomic_DNA"/>
</dbReference>
<name>A0A3M5U8G6_PSESX</name>
<evidence type="ECO:0000313" key="2">
    <source>
        <dbReference type="Proteomes" id="UP000280395"/>
    </source>
</evidence>